<dbReference type="PANTHER" id="PTHR13504:SF38">
    <property type="entry name" value="FIDO DOMAIN-CONTAINING PROTEIN"/>
    <property type="match status" value="1"/>
</dbReference>
<dbReference type="Pfam" id="PF13784">
    <property type="entry name" value="Fic_N"/>
    <property type="match status" value="1"/>
</dbReference>
<protein>
    <submittedName>
        <fullName evidence="4">Fic family protein</fullName>
    </submittedName>
</protein>
<dbReference type="InterPro" id="IPR003812">
    <property type="entry name" value="Fido"/>
</dbReference>
<sequence>MDLGMFVDDTMGELVDITGELVDITGSDPVTGGWQHKAFVPAPLGSDEPPLNGSTYRMVAAAGRALAALDATAQQLPNPFLLRTPSLRREAQSTSALEGTYAPLREVLTADDDAPATAEMTEILNYVRMANSGFLWAQEGRPITLSLIEDLQGELMRGTPLESASGCLRDTQVMIGRRPGTHSTAPIHASRFVPVPPGDPLRAGVRALVDWLHQDHAGDIDPIIAAGMAHYQFETLHPFRDGNGRLGRFLIVLTLLSSDVLSEPTLTVSPWFEERRAEYYDALLRVSTHGDWDTFLTFFSRGLATAATNTRHQMLALAAAHQSLKETVRASSLRSAHAVGLVDFAVANPSFTVRKVEAALGVSYGRANSLVGQLTDIGVLDVVETGSQPRRFTAPAVLKVLLT</sequence>
<feature type="binding site" evidence="2">
    <location>
        <begin position="241"/>
        <end position="248"/>
    </location>
    <ligand>
        <name>ATP</name>
        <dbReference type="ChEBI" id="CHEBI:30616"/>
    </ligand>
</feature>
<dbReference type="Pfam" id="PF02661">
    <property type="entry name" value="Fic"/>
    <property type="match status" value="1"/>
</dbReference>
<dbReference type="AlphaFoldDB" id="A0A508A580"/>
<proteinExistence type="predicted"/>
<evidence type="ECO:0000313" key="5">
    <source>
        <dbReference type="Proteomes" id="UP000319010"/>
    </source>
</evidence>
<dbReference type="Gene3D" id="1.10.3290.10">
    <property type="entry name" value="Fido-like domain"/>
    <property type="match status" value="1"/>
</dbReference>
<dbReference type="PROSITE" id="PS51459">
    <property type="entry name" value="FIDO"/>
    <property type="match status" value="1"/>
</dbReference>
<dbReference type="GO" id="GO:0005524">
    <property type="term" value="F:ATP binding"/>
    <property type="evidence" value="ECO:0007669"/>
    <property type="project" value="UniProtKB-KW"/>
</dbReference>
<evidence type="ECO:0000259" key="3">
    <source>
        <dbReference type="PROSITE" id="PS51459"/>
    </source>
</evidence>
<feature type="domain" description="Fido" evidence="3">
    <location>
        <begin position="143"/>
        <end position="301"/>
    </location>
</feature>
<evidence type="ECO:0000256" key="2">
    <source>
        <dbReference type="PIRSR" id="PIRSR640198-2"/>
    </source>
</evidence>
<reference evidence="4 5" key="1">
    <citation type="submission" date="2019-06" db="EMBL/GenBank/DDBJ databases">
        <title>Draft genome sequence of Actinomyces johnsonii CCUG 34287T.</title>
        <authorList>
            <person name="Salva-Serra F."/>
            <person name="Cardew S."/>
            <person name="Moore E."/>
        </authorList>
    </citation>
    <scope>NUCLEOTIDE SEQUENCE [LARGE SCALE GENOMIC DNA]</scope>
    <source>
        <strain evidence="4 5">CCUG 34287</strain>
    </source>
</reference>
<dbReference type="InterPro" id="IPR025758">
    <property type="entry name" value="Fic/DOC_N"/>
</dbReference>
<feature type="active site" evidence="1">
    <location>
        <position position="237"/>
    </location>
</feature>
<dbReference type="EMBL" id="VICB01000011">
    <property type="protein sequence ID" value="TQD42998.1"/>
    <property type="molecule type" value="Genomic_DNA"/>
</dbReference>
<dbReference type="Proteomes" id="UP000319010">
    <property type="component" value="Unassembled WGS sequence"/>
</dbReference>
<dbReference type="InterPro" id="IPR040198">
    <property type="entry name" value="Fido_containing"/>
</dbReference>
<gene>
    <name evidence="4" type="ORF">FK256_08145</name>
</gene>
<comment type="caution">
    <text evidence="4">The sequence shown here is derived from an EMBL/GenBank/DDBJ whole genome shotgun (WGS) entry which is preliminary data.</text>
</comment>
<accession>A0A508A580</accession>
<dbReference type="InterPro" id="IPR036597">
    <property type="entry name" value="Fido-like_dom_sf"/>
</dbReference>
<keyword evidence="2" id="KW-0547">Nucleotide-binding</keyword>
<keyword evidence="2" id="KW-0067">ATP-binding</keyword>
<name>A0A508A580_9ACTO</name>
<dbReference type="SUPFAM" id="SSF140931">
    <property type="entry name" value="Fic-like"/>
    <property type="match status" value="1"/>
</dbReference>
<dbReference type="RefSeq" id="WP_141424406.1">
    <property type="nucleotide sequence ID" value="NZ_JASPFB010000018.1"/>
</dbReference>
<evidence type="ECO:0000256" key="1">
    <source>
        <dbReference type="PIRSR" id="PIRSR640198-1"/>
    </source>
</evidence>
<evidence type="ECO:0000313" key="4">
    <source>
        <dbReference type="EMBL" id="TQD42998.1"/>
    </source>
</evidence>
<dbReference type="PANTHER" id="PTHR13504">
    <property type="entry name" value="FIDO DOMAIN-CONTAINING PROTEIN DDB_G0283145"/>
    <property type="match status" value="1"/>
</dbReference>
<feature type="binding site" evidence="2">
    <location>
        <begin position="279"/>
        <end position="280"/>
    </location>
    <ligand>
        <name>ATP</name>
        <dbReference type="ChEBI" id="CHEBI:30616"/>
    </ligand>
</feature>
<organism evidence="4 5">
    <name type="scientific">Actinomyces johnsonii</name>
    <dbReference type="NCBI Taxonomy" id="544581"/>
    <lineage>
        <taxon>Bacteria</taxon>
        <taxon>Bacillati</taxon>
        <taxon>Actinomycetota</taxon>
        <taxon>Actinomycetes</taxon>
        <taxon>Actinomycetales</taxon>
        <taxon>Actinomycetaceae</taxon>
        <taxon>Actinomyces</taxon>
    </lineage>
</organism>